<dbReference type="EMBL" id="JADBHS010000017">
    <property type="protein sequence ID" value="MBE2987063.1"/>
    <property type="molecule type" value="Genomic_DNA"/>
</dbReference>
<dbReference type="EMBL" id="LIWG01000003">
    <property type="protein sequence ID" value="MBE3607927.1"/>
    <property type="molecule type" value="Genomic_DNA"/>
</dbReference>
<evidence type="ECO:0000256" key="1">
    <source>
        <dbReference type="ARBA" id="ARBA00001917"/>
    </source>
</evidence>
<dbReference type="InterPro" id="IPR052200">
    <property type="entry name" value="Protoporphyrinogen_IX_DH"/>
</dbReference>
<evidence type="ECO:0000259" key="2">
    <source>
        <dbReference type="Pfam" id="PF12641"/>
    </source>
</evidence>
<dbReference type="GO" id="GO:0010181">
    <property type="term" value="F:FMN binding"/>
    <property type="evidence" value="ECO:0007669"/>
    <property type="project" value="InterPro"/>
</dbReference>
<comment type="cofactor">
    <cofactor evidence="1">
        <name>FMN</name>
        <dbReference type="ChEBI" id="CHEBI:58210"/>
    </cofactor>
</comment>
<evidence type="ECO:0000313" key="3">
    <source>
        <dbReference type="EMBL" id="MBE2987063.1"/>
    </source>
</evidence>
<dbReference type="GO" id="GO:0009055">
    <property type="term" value="F:electron transfer activity"/>
    <property type="evidence" value="ECO:0007669"/>
    <property type="project" value="InterPro"/>
</dbReference>
<dbReference type="PROSITE" id="PS00201">
    <property type="entry name" value="FLAVODOXIN"/>
    <property type="match status" value="1"/>
</dbReference>
<dbReference type="RefSeq" id="WP_170015963.1">
    <property type="nucleotide sequence ID" value="NZ_CP012545.1"/>
</dbReference>
<comment type="caution">
    <text evidence="4">The sequence shown here is derived from an EMBL/GenBank/DDBJ whole genome shotgun (WGS) entry which is preliminary data.</text>
</comment>
<dbReference type="PANTHER" id="PTHR38030:SF2">
    <property type="entry name" value="PROTOPORPHYRINOGEN IX DEHYDROGENASE [QUINONE]"/>
    <property type="match status" value="1"/>
</dbReference>
<accession>A0AAW3ZRY5</accession>
<name>A0AAW3ZRY5_9BACT</name>
<dbReference type="InterPro" id="IPR029039">
    <property type="entry name" value="Flavoprotein-like_sf"/>
</dbReference>
<dbReference type="Proteomes" id="UP000650616">
    <property type="component" value="Unassembled WGS sequence"/>
</dbReference>
<dbReference type="InterPro" id="IPR008254">
    <property type="entry name" value="Flavodoxin/NO_synth"/>
</dbReference>
<dbReference type="SUPFAM" id="SSF52218">
    <property type="entry name" value="Flavoproteins"/>
    <property type="match status" value="1"/>
</dbReference>
<reference evidence="3 6" key="2">
    <citation type="submission" date="2020-10" db="EMBL/GenBank/DDBJ databases">
        <title>Campylobacter californiensis sp. nov. isolated from cattle and feral swine in California.</title>
        <authorList>
            <person name="Miller W.G."/>
        </authorList>
    </citation>
    <scope>NUCLEOTIDE SEQUENCE [LARGE SCALE GENOMIC DNA]</scope>
    <source>
        <strain evidence="3 6">RM12919</strain>
    </source>
</reference>
<evidence type="ECO:0000313" key="4">
    <source>
        <dbReference type="EMBL" id="MBE3607927.1"/>
    </source>
</evidence>
<protein>
    <submittedName>
        <fullName evidence="4">Flavodoxin domain-containing protein</fullName>
    </submittedName>
</protein>
<dbReference type="Gene3D" id="3.40.50.360">
    <property type="match status" value="1"/>
</dbReference>
<proteinExistence type="predicted"/>
<dbReference type="Pfam" id="PF12641">
    <property type="entry name" value="Flavodoxin_3"/>
    <property type="match status" value="1"/>
</dbReference>
<reference evidence="4 5" key="1">
    <citation type="submission" date="2015-08" db="EMBL/GenBank/DDBJ databases">
        <title>Comparative genomics of the Campylobacter concisus group.</title>
        <authorList>
            <person name="Yee E."/>
            <person name="Chapman M.H."/>
            <person name="Huynh S."/>
            <person name="Bono J.L."/>
            <person name="On S.L."/>
            <person name="St Leger J."/>
            <person name="Foster G."/>
            <person name="Parker C.T."/>
            <person name="Miller W.G."/>
        </authorList>
    </citation>
    <scope>NUCLEOTIDE SEQUENCE [LARGE SCALE GENOMIC DNA]</scope>
    <source>
        <strain evidence="4 5">RM9337</strain>
    </source>
</reference>
<organism evidence="4 5">
    <name type="scientific">Campylobacter californiensis</name>
    <dbReference type="NCBI Taxonomy" id="1032243"/>
    <lineage>
        <taxon>Bacteria</taxon>
        <taxon>Pseudomonadati</taxon>
        <taxon>Campylobacterota</taxon>
        <taxon>Epsilonproteobacteria</taxon>
        <taxon>Campylobacterales</taxon>
        <taxon>Campylobacteraceae</taxon>
        <taxon>Campylobacter</taxon>
    </lineage>
</organism>
<dbReference type="GO" id="GO:0006783">
    <property type="term" value="P:heme biosynthetic process"/>
    <property type="evidence" value="ECO:0007669"/>
    <property type="project" value="TreeGrafter"/>
</dbReference>
<dbReference type="AlphaFoldDB" id="A0AAW3ZRY5"/>
<sequence length="171" mass="18964">MKKIVVYSSLTGNTKKVAKAIAGELGCKAVCYSDEAAKNLDDFDFIAVGYYIYKGTIDTNFKRFIQENIKGKNVGLFITLGARADSEHAAKALKDGKKLLEDGQNSVIREFISQGAISQKFIDEIRVVALKTSNKKHYKITSSREARWKEAALHPDTNDIINAKTAFRGIL</sequence>
<gene>
    <name evidence="3" type="ORF">CCAL12919_08035</name>
    <name evidence="4" type="ORF">CCAL9337_04175</name>
</gene>
<dbReference type="Proteomes" id="UP001318760">
    <property type="component" value="Unassembled WGS sequence"/>
</dbReference>
<keyword evidence="5" id="KW-1185">Reference proteome</keyword>
<feature type="domain" description="Flavodoxin-like" evidence="2">
    <location>
        <begin position="5"/>
        <end position="167"/>
    </location>
</feature>
<evidence type="ECO:0000313" key="6">
    <source>
        <dbReference type="Proteomes" id="UP001318760"/>
    </source>
</evidence>
<evidence type="ECO:0000313" key="5">
    <source>
        <dbReference type="Proteomes" id="UP000650616"/>
    </source>
</evidence>
<dbReference type="InterPro" id="IPR001226">
    <property type="entry name" value="Flavodoxin_CS"/>
</dbReference>
<dbReference type="GO" id="GO:0070819">
    <property type="term" value="F:menaquinone-dependent protoporphyrinogen oxidase activity"/>
    <property type="evidence" value="ECO:0007669"/>
    <property type="project" value="TreeGrafter"/>
</dbReference>
<dbReference type="PANTHER" id="PTHR38030">
    <property type="entry name" value="PROTOPORPHYRINOGEN IX DEHYDROGENASE [MENAQUINONE]"/>
    <property type="match status" value="1"/>
</dbReference>